<accession>A0A396IJD3</accession>
<dbReference type="Proteomes" id="UP000265566">
    <property type="component" value="Chromosome 3"/>
</dbReference>
<evidence type="ECO:0000313" key="1">
    <source>
        <dbReference type="EMBL" id="RHN65729.1"/>
    </source>
</evidence>
<dbReference type="EMBL" id="PSQE01000003">
    <property type="protein sequence ID" value="RHN65729.1"/>
    <property type="molecule type" value="Genomic_DNA"/>
</dbReference>
<dbReference type="Gramene" id="rna13607">
    <property type="protein sequence ID" value="RHN65729.1"/>
    <property type="gene ID" value="gene13607"/>
</dbReference>
<reference evidence="1" key="1">
    <citation type="journal article" date="2018" name="Nat. Plants">
        <title>Whole-genome landscape of Medicago truncatula symbiotic genes.</title>
        <authorList>
            <person name="Pecrix Y."/>
            <person name="Gamas P."/>
            <person name="Carrere S."/>
        </authorList>
    </citation>
    <scope>NUCLEOTIDE SEQUENCE</scope>
    <source>
        <tissue evidence="1">Leaves</tissue>
    </source>
</reference>
<proteinExistence type="predicted"/>
<comment type="caution">
    <text evidence="1">The sequence shown here is derived from an EMBL/GenBank/DDBJ whole genome shotgun (WGS) entry which is preliminary data.</text>
</comment>
<gene>
    <name evidence="1" type="ORF">MtrunA17_Chr3g0083101</name>
</gene>
<protein>
    <submittedName>
        <fullName evidence="1">Uncharacterized protein</fullName>
    </submittedName>
</protein>
<dbReference type="AlphaFoldDB" id="A0A396IJD3"/>
<sequence length="47" mass="5569">MCPCFLHGHDRVMQSCCGRRPDIPCHQWNRYHVILIFYVSCVFLSQA</sequence>
<name>A0A396IJD3_MEDTR</name>
<organism evidence="1">
    <name type="scientific">Medicago truncatula</name>
    <name type="common">Barrel medic</name>
    <name type="synonym">Medicago tribuloides</name>
    <dbReference type="NCBI Taxonomy" id="3880"/>
    <lineage>
        <taxon>Eukaryota</taxon>
        <taxon>Viridiplantae</taxon>
        <taxon>Streptophyta</taxon>
        <taxon>Embryophyta</taxon>
        <taxon>Tracheophyta</taxon>
        <taxon>Spermatophyta</taxon>
        <taxon>Magnoliopsida</taxon>
        <taxon>eudicotyledons</taxon>
        <taxon>Gunneridae</taxon>
        <taxon>Pentapetalae</taxon>
        <taxon>rosids</taxon>
        <taxon>fabids</taxon>
        <taxon>Fabales</taxon>
        <taxon>Fabaceae</taxon>
        <taxon>Papilionoideae</taxon>
        <taxon>50 kb inversion clade</taxon>
        <taxon>NPAAA clade</taxon>
        <taxon>Hologalegina</taxon>
        <taxon>IRL clade</taxon>
        <taxon>Trifolieae</taxon>
        <taxon>Medicago</taxon>
    </lineage>
</organism>